<dbReference type="InterPro" id="IPR019734">
    <property type="entry name" value="TPR_rpt"/>
</dbReference>
<evidence type="ECO:0000256" key="1">
    <source>
        <dbReference type="ARBA" id="ARBA00007734"/>
    </source>
</evidence>
<proteinExistence type="inferred from homology"/>
<dbReference type="SUPFAM" id="SSF53955">
    <property type="entry name" value="Lysozyme-like"/>
    <property type="match status" value="1"/>
</dbReference>
<dbReference type="Gene3D" id="1.10.530.10">
    <property type="match status" value="1"/>
</dbReference>
<dbReference type="InterPro" id="IPR008258">
    <property type="entry name" value="Transglycosylase_SLT_dom_1"/>
</dbReference>
<sequence length="795" mass="91022">MMLSLTIVSPSWAELGLDVSQGTNPSHISRSPNGNPEALQQLFAASLDPNLATALEPEMLLLEASNPLNPGSLWPIRTYLLGETLLLRGDKTGARKAFRSLVSWANTDPGKDGWGGSSLAAPALWRWAQLAEADPSTSNDEITQILQRADGLLATRFTMQLFRYRGLALMPHLQEDILRFLVFLDARLPEDQSSQRRLVSYLEVARNAKLEPGIQKLVEEMVARQEFDWDRINLIRGKRFYELREYELAVDSLKAASKSDDLQLASEASYHLARVLSRQGARTHRTEIISRLEDVLRDNQDPEIYQRALYDLAITRNRSGKDYDPEGFRRDLERLVSEYPEGFRSDNALYQLAMAYSRNGNIEKSLLTFKRLRDFKGKNDWIETAHFRPALIRYLRKEPTELEKAVVLLEELVERIPNGDLTNAGYFWAGRISAELGEPGRAEKHFQYLVEKNLFRYYGLRAKLHLQYGTEASSIRHIDPKMRREIAVRRRSHTPGPLRPLSIYHQRLHQVLETGLYKAALAERKRLRNAFPSRRLEQIGMRELNDAHLVPQASLLLALRQVAYAAKDSIPDSRNRLEVAYAVGRDSTDPELAMAMIFAVGETGKVAKGSAIMDEPGYLVAAYPEKYREAILDSCKKYHIPPHLAYAIMRHESYLYHAALSPVGALGLFQFMPRVFDNLDRDWDLLRRSGMPSREAFLMDPDSNIGLWTRWFRQRLLRRYKNDGENQHFFAVVAHQAGMGNLRKWREKWAKDGVEEKDLELMIEFIPFGATRSFLREVLSSWEISEAVGLLGVEK</sequence>
<dbReference type="InterPro" id="IPR011990">
    <property type="entry name" value="TPR-like_helical_dom_sf"/>
</dbReference>
<dbReference type="InterPro" id="IPR023346">
    <property type="entry name" value="Lysozyme-like_dom_sf"/>
</dbReference>
<organism evidence="3">
    <name type="scientific">Candidatus Kentrum sp. FW</name>
    <dbReference type="NCBI Taxonomy" id="2126338"/>
    <lineage>
        <taxon>Bacteria</taxon>
        <taxon>Pseudomonadati</taxon>
        <taxon>Pseudomonadota</taxon>
        <taxon>Gammaproteobacteria</taxon>
        <taxon>Candidatus Kentrum</taxon>
    </lineage>
</organism>
<comment type="similarity">
    <text evidence="1">Belongs to the transglycosylase Slt family.</text>
</comment>
<dbReference type="EMBL" id="CAADFD010000064">
    <property type="protein sequence ID" value="VFJ61174.1"/>
    <property type="molecule type" value="Genomic_DNA"/>
</dbReference>
<evidence type="ECO:0000313" key="3">
    <source>
        <dbReference type="EMBL" id="VFJ61174.1"/>
    </source>
</evidence>
<gene>
    <name evidence="3" type="ORF">BECKFW1821B_GA0114236_10641</name>
</gene>
<protein>
    <submittedName>
        <fullName evidence="3">Soluble lytic murein transglycosylase</fullName>
    </submittedName>
</protein>
<dbReference type="Gene3D" id="1.25.40.10">
    <property type="entry name" value="Tetratricopeptide repeat domain"/>
    <property type="match status" value="1"/>
</dbReference>
<dbReference type="Pfam" id="PF01464">
    <property type="entry name" value="SLT"/>
    <property type="match status" value="1"/>
</dbReference>
<dbReference type="PANTHER" id="PTHR37423">
    <property type="entry name" value="SOLUBLE LYTIC MUREIN TRANSGLYCOSYLASE-RELATED"/>
    <property type="match status" value="1"/>
</dbReference>
<name>A0A450T4B9_9GAMM</name>
<reference evidence="3" key="1">
    <citation type="submission" date="2019-02" db="EMBL/GenBank/DDBJ databases">
        <authorList>
            <person name="Gruber-Vodicka R. H."/>
            <person name="Seah K. B. B."/>
        </authorList>
    </citation>
    <scope>NUCLEOTIDE SEQUENCE</scope>
    <source>
        <strain evidence="3">BECK_BZ106</strain>
    </source>
</reference>
<feature type="domain" description="Transglycosylase SLT" evidence="2">
    <location>
        <begin position="635"/>
        <end position="748"/>
    </location>
</feature>
<dbReference type="SUPFAM" id="SSF48452">
    <property type="entry name" value="TPR-like"/>
    <property type="match status" value="1"/>
</dbReference>
<dbReference type="AlphaFoldDB" id="A0A450T4B9"/>
<dbReference type="PANTHER" id="PTHR37423:SF2">
    <property type="entry name" value="MEMBRANE-BOUND LYTIC MUREIN TRANSGLYCOSYLASE C"/>
    <property type="match status" value="1"/>
</dbReference>
<evidence type="ECO:0000259" key="2">
    <source>
        <dbReference type="Pfam" id="PF01464"/>
    </source>
</evidence>
<dbReference type="Pfam" id="PF13174">
    <property type="entry name" value="TPR_6"/>
    <property type="match status" value="1"/>
</dbReference>
<accession>A0A450T4B9</accession>